<evidence type="ECO:0000256" key="2">
    <source>
        <dbReference type="SAM" id="SignalP"/>
    </source>
</evidence>
<name>B8IQR2_METNO</name>
<evidence type="ECO:0000313" key="3">
    <source>
        <dbReference type="EMBL" id="ACL62357.1"/>
    </source>
</evidence>
<dbReference type="Proteomes" id="UP000008207">
    <property type="component" value="Chromosome"/>
</dbReference>
<gene>
    <name evidence="3" type="ordered locus">Mnod_7624</name>
</gene>
<feature type="region of interest" description="Disordered" evidence="1">
    <location>
        <begin position="23"/>
        <end position="61"/>
    </location>
</feature>
<evidence type="ECO:0000256" key="1">
    <source>
        <dbReference type="SAM" id="MobiDB-lite"/>
    </source>
</evidence>
<dbReference type="EMBL" id="CP001349">
    <property type="protein sequence ID" value="ACL62357.1"/>
    <property type="molecule type" value="Genomic_DNA"/>
</dbReference>
<dbReference type="OrthoDB" id="8001261at2"/>
<dbReference type="RefSeq" id="WP_015933910.1">
    <property type="nucleotide sequence ID" value="NC_011894.1"/>
</dbReference>
<feature type="signal peptide" evidence="2">
    <location>
        <begin position="1"/>
        <end position="20"/>
    </location>
</feature>
<dbReference type="AlphaFoldDB" id="B8IQR2"/>
<organism evidence="3 4">
    <name type="scientific">Methylobacterium nodulans (strain LMG 21967 / CNCM I-2342 / ORS 2060)</name>
    <dbReference type="NCBI Taxonomy" id="460265"/>
    <lineage>
        <taxon>Bacteria</taxon>
        <taxon>Pseudomonadati</taxon>
        <taxon>Pseudomonadota</taxon>
        <taxon>Alphaproteobacteria</taxon>
        <taxon>Hyphomicrobiales</taxon>
        <taxon>Methylobacteriaceae</taxon>
        <taxon>Methylobacterium</taxon>
    </lineage>
</organism>
<accession>B8IQR2</accession>
<reference evidence="3 4" key="1">
    <citation type="submission" date="2009-01" db="EMBL/GenBank/DDBJ databases">
        <title>Complete sequence of chromosome of Methylobacterium nodulans ORS 2060.</title>
        <authorList>
            <consortium name="US DOE Joint Genome Institute"/>
            <person name="Lucas S."/>
            <person name="Copeland A."/>
            <person name="Lapidus A."/>
            <person name="Glavina del Rio T."/>
            <person name="Dalin E."/>
            <person name="Tice H."/>
            <person name="Bruce D."/>
            <person name="Goodwin L."/>
            <person name="Pitluck S."/>
            <person name="Sims D."/>
            <person name="Brettin T."/>
            <person name="Detter J.C."/>
            <person name="Han C."/>
            <person name="Larimer F."/>
            <person name="Land M."/>
            <person name="Hauser L."/>
            <person name="Kyrpides N."/>
            <person name="Ivanova N."/>
            <person name="Marx C.J."/>
            <person name="Richardson P."/>
        </authorList>
    </citation>
    <scope>NUCLEOTIDE SEQUENCE [LARGE SCALE GENOMIC DNA]</scope>
    <source>
        <strain evidence="4">LMG 21967 / CNCM I-2342 / ORS 2060</strain>
    </source>
</reference>
<sequence length="128" mass="12720">MRLITLTLPVVALLAGPALAQTTAPGGRTSPTPNPFAPGSAAKPAPAAPGKPALAPAQKPAAVAPSGAVFPTAISPKYANEPAGKARQKTCLDQYNANKAAGGSGNGGMPWIVKGGGYYSECNKRLKG</sequence>
<feature type="chain" id="PRO_5002871853" evidence="2">
    <location>
        <begin position="21"/>
        <end position="128"/>
    </location>
</feature>
<dbReference type="STRING" id="460265.Mnod_7624"/>
<keyword evidence="4" id="KW-1185">Reference proteome</keyword>
<feature type="compositionally biased region" description="Low complexity" evidence="1">
    <location>
        <begin position="37"/>
        <end position="61"/>
    </location>
</feature>
<dbReference type="HOGENOM" id="CLU_088562_1_0_5"/>
<dbReference type="eggNOG" id="ENOG5032SYQ">
    <property type="taxonomic scope" value="Bacteria"/>
</dbReference>
<protein>
    <submittedName>
        <fullName evidence="3">Uncharacterized protein</fullName>
    </submittedName>
</protein>
<proteinExistence type="predicted"/>
<evidence type="ECO:0000313" key="4">
    <source>
        <dbReference type="Proteomes" id="UP000008207"/>
    </source>
</evidence>
<keyword evidence="2" id="KW-0732">Signal</keyword>
<dbReference type="KEGG" id="mno:Mnod_7624"/>